<feature type="transmembrane region" description="Helical" evidence="7">
    <location>
        <begin position="177"/>
        <end position="197"/>
    </location>
</feature>
<evidence type="ECO:0000256" key="3">
    <source>
        <dbReference type="ARBA" id="ARBA00022692"/>
    </source>
</evidence>
<evidence type="ECO:0000313" key="8">
    <source>
        <dbReference type="EMBL" id="GAA3639056.1"/>
    </source>
</evidence>
<evidence type="ECO:0000256" key="4">
    <source>
        <dbReference type="ARBA" id="ARBA00022989"/>
    </source>
</evidence>
<comment type="caution">
    <text evidence="8">The sequence shown here is derived from an EMBL/GenBank/DDBJ whole genome shotgun (WGS) entry which is preliminary data.</text>
</comment>
<dbReference type="Pfam" id="PF03631">
    <property type="entry name" value="Virul_fac_BrkB"/>
    <property type="match status" value="1"/>
</dbReference>
<feature type="transmembrane region" description="Helical" evidence="7">
    <location>
        <begin position="95"/>
        <end position="116"/>
    </location>
</feature>
<evidence type="ECO:0000256" key="7">
    <source>
        <dbReference type="SAM" id="Phobius"/>
    </source>
</evidence>
<reference evidence="9" key="1">
    <citation type="journal article" date="2019" name="Int. J. Syst. Evol. Microbiol.">
        <title>The Global Catalogue of Microorganisms (GCM) 10K type strain sequencing project: providing services to taxonomists for standard genome sequencing and annotation.</title>
        <authorList>
            <consortium name="The Broad Institute Genomics Platform"/>
            <consortium name="The Broad Institute Genome Sequencing Center for Infectious Disease"/>
            <person name="Wu L."/>
            <person name="Ma J."/>
        </authorList>
    </citation>
    <scope>NUCLEOTIDE SEQUENCE [LARGE SCALE GENOMIC DNA]</scope>
    <source>
        <strain evidence="9">JCM 16902</strain>
    </source>
</reference>
<gene>
    <name evidence="8" type="ORF">GCM10022223_67600</name>
</gene>
<feature type="transmembrane region" description="Helical" evidence="7">
    <location>
        <begin position="245"/>
        <end position="268"/>
    </location>
</feature>
<evidence type="ECO:0000256" key="6">
    <source>
        <dbReference type="SAM" id="MobiDB-lite"/>
    </source>
</evidence>
<keyword evidence="2" id="KW-1003">Cell membrane</keyword>
<feature type="region of interest" description="Disordered" evidence="6">
    <location>
        <begin position="326"/>
        <end position="489"/>
    </location>
</feature>
<feature type="transmembrane region" description="Helical" evidence="7">
    <location>
        <begin position="209"/>
        <end position="225"/>
    </location>
</feature>
<dbReference type="InterPro" id="IPR017039">
    <property type="entry name" value="Virul_fac_BrkB"/>
</dbReference>
<protein>
    <submittedName>
        <fullName evidence="8">Uncharacterized protein</fullName>
    </submittedName>
</protein>
<keyword evidence="4 7" id="KW-1133">Transmembrane helix</keyword>
<dbReference type="PANTHER" id="PTHR30213:SF1">
    <property type="entry name" value="INNER MEMBRANE PROTEIN YHJD"/>
    <property type="match status" value="1"/>
</dbReference>
<dbReference type="PANTHER" id="PTHR30213">
    <property type="entry name" value="INNER MEMBRANE PROTEIN YHJD"/>
    <property type="match status" value="1"/>
</dbReference>
<evidence type="ECO:0000256" key="1">
    <source>
        <dbReference type="ARBA" id="ARBA00004651"/>
    </source>
</evidence>
<evidence type="ECO:0000313" key="9">
    <source>
        <dbReference type="Proteomes" id="UP001501074"/>
    </source>
</evidence>
<comment type="subcellular location">
    <subcellularLocation>
        <location evidence="1">Cell membrane</location>
        <topology evidence="1">Multi-pass membrane protein</topology>
    </subcellularLocation>
</comment>
<dbReference type="RefSeq" id="WP_231489396.1">
    <property type="nucleotide sequence ID" value="NZ_BAAAZO010000013.1"/>
</dbReference>
<proteinExistence type="predicted"/>
<evidence type="ECO:0000256" key="2">
    <source>
        <dbReference type="ARBA" id="ARBA00022475"/>
    </source>
</evidence>
<keyword evidence="9" id="KW-1185">Reference proteome</keyword>
<name>A0ABP7AT43_9ACTN</name>
<dbReference type="EMBL" id="BAAAZO010000013">
    <property type="protein sequence ID" value="GAA3639056.1"/>
    <property type="molecule type" value="Genomic_DNA"/>
</dbReference>
<keyword evidence="3 7" id="KW-0812">Transmembrane</keyword>
<organism evidence="8 9">
    <name type="scientific">Kineosporia mesophila</name>
    <dbReference type="NCBI Taxonomy" id="566012"/>
    <lineage>
        <taxon>Bacteria</taxon>
        <taxon>Bacillati</taxon>
        <taxon>Actinomycetota</taxon>
        <taxon>Actinomycetes</taxon>
        <taxon>Kineosporiales</taxon>
        <taxon>Kineosporiaceae</taxon>
        <taxon>Kineosporia</taxon>
    </lineage>
</organism>
<feature type="compositionally biased region" description="Basic and acidic residues" evidence="6">
    <location>
        <begin position="476"/>
        <end position="489"/>
    </location>
</feature>
<feature type="transmembrane region" description="Helical" evidence="7">
    <location>
        <begin position="137"/>
        <end position="157"/>
    </location>
</feature>
<accession>A0ABP7AT43</accession>
<feature type="transmembrane region" description="Helical" evidence="7">
    <location>
        <begin position="32"/>
        <end position="60"/>
    </location>
</feature>
<evidence type="ECO:0000256" key="5">
    <source>
        <dbReference type="ARBA" id="ARBA00023136"/>
    </source>
</evidence>
<dbReference type="Proteomes" id="UP001501074">
    <property type="component" value="Unassembled WGS sequence"/>
</dbReference>
<keyword evidence="5 7" id="KW-0472">Membrane</keyword>
<sequence length="489" mass="52468">MHDRLDRFQQKHPVVGFPLAVIYKFFDDQGGYLAALITYYGFLSVFPLLLLLASVLGFILQDNPTLQKEILDSALRQFPVIGDQLGDPTGLRGSATAVAIGLAGSLYGALGIANATQNAMNTMWAVPRNRRPNPIAARLRSLFLLAVGGLTFIITGSLGGIGTNVNGFADFINFNEVLRLVSGLTGITLIAVFFMFLFRWGTTRKLSRLDVLPGAIAAAIVWQMLQQFGTVYVGSVVRHADATNGVFAIVLGLIAWIYLAVVSLLICAEANVVRVRHLYPRTLLTPFTDDVDLTEADQRAYRSYARAQRTKDFEWVDVGFENDGQNATARRRRRLARSQAKEALRAQDAQESPAVREMRESPGAQGFPESEGARAPETSRPSGGPGAADGPKATNDPMGQGRSLGARDPMDARGSDASGTVDEVLSGDESAPDDRVARGRGATPTTRPVGKAGESGVPVVHGSEESVVTGAPGVPEARDPHEPGVARRD</sequence>